<name>A0ABP0XRF2_9ROSI</name>
<gene>
    <name evidence="1" type="ORF">CITCOLO1_LOCUS849</name>
</gene>
<protein>
    <submittedName>
        <fullName evidence="1">Uncharacterized protein</fullName>
    </submittedName>
</protein>
<keyword evidence="2" id="KW-1185">Reference proteome</keyword>
<sequence length="118" mass="14026">MGDKNSEWFHKKVLIRRQKILIEKIQKEDGQWTTNEQDQLMFVLQHVPCKVTPQMNEALLAPFPEEVKKTLFQTVEACLESLTVRRLQLQTNLKGFYRSAFLRIRARLSRAYDDQFEV</sequence>
<proteinExistence type="predicted"/>
<dbReference type="EMBL" id="OZ021735">
    <property type="protein sequence ID" value="CAK9309290.1"/>
    <property type="molecule type" value="Genomic_DNA"/>
</dbReference>
<dbReference type="Proteomes" id="UP001642487">
    <property type="component" value="Chromosome 1"/>
</dbReference>
<reference evidence="1 2" key="1">
    <citation type="submission" date="2024-03" db="EMBL/GenBank/DDBJ databases">
        <authorList>
            <person name="Gkanogiannis A."/>
            <person name="Becerra Lopez-Lavalle L."/>
        </authorList>
    </citation>
    <scope>NUCLEOTIDE SEQUENCE [LARGE SCALE GENOMIC DNA]</scope>
</reference>
<organism evidence="1 2">
    <name type="scientific">Citrullus colocynthis</name>
    <name type="common">colocynth</name>
    <dbReference type="NCBI Taxonomy" id="252529"/>
    <lineage>
        <taxon>Eukaryota</taxon>
        <taxon>Viridiplantae</taxon>
        <taxon>Streptophyta</taxon>
        <taxon>Embryophyta</taxon>
        <taxon>Tracheophyta</taxon>
        <taxon>Spermatophyta</taxon>
        <taxon>Magnoliopsida</taxon>
        <taxon>eudicotyledons</taxon>
        <taxon>Gunneridae</taxon>
        <taxon>Pentapetalae</taxon>
        <taxon>rosids</taxon>
        <taxon>fabids</taxon>
        <taxon>Cucurbitales</taxon>
        <taxon>Cucurbitaceae</taxon>
        <taxon>Benincaseae</taxon>
        <taxon>Citrullus</taxon>
    </lineage>
</organism>
<evidence type="ECO:0000313" key="1">
    <source>
        <dbReference type="EMBL" id="CAK9309290.1"/>
    </source>
</evidence>
<accession>A0ABP0XRF2</accession>
<evidence type="ECO:0000313" key="2">
    <source>
        <dbReference type="Proteomes" id="UP001642487"/>
    </source>
</evidence>